<dbReference type="SUPFAM" id="SSF53756">
    <property type="entry name" value="UDP-Glycosyltransferase/glycogen phosphorylase"/>
    <property type="match status" value="1"/>
</dbReference>
<dbReference type="KEGG" id="cid:P73_3073"/>
<accession>A0A0B5DWJ9</accession>
<keyword evidence="2" id="KW-1185">Reference proteome</keyword>
<dbReference type="AlphaFoldDB" id="A0A0B5DWJ9"/>
<gene>
    <name evidence="1" type="ORF">P73_3073</name>
</gene>
<dbReference type="RefSeq" id="WP_074743043.1">
    <property type="nucleotide sequence ID" value="NZ_CP004393.1"/>
</dbReference>
<dbReference type="STRING" id="1208324.P73_3073"/>
<dbReference type="HOGENOM" id="CLU_836332_0_0_5"/>
<proteinExistence type="predicted"/>
<organism evidence="1 2">
    <name type="scientific">Celeribacter indicus</name>
    <dbReference type="NCBI Taxonomy" id="1208324"/>
    <lineage>
        <taxon>Bacteria</taxon>
        <taxon>Pseudomonadati</taxon>
        <taxon>Pseudomonadota</taxon>
        <taxon>Alphaproteobacteria</taxon>
        <taxon>Rhodobacterales</taxon>
        <taxon>Roseobacteraceae</taxon>
        <taxon>Celeribacter</taxon>
    </lineage>
</organism>
<evidence type="ECO:0000313" key="2">
    <source>
        <dbReference type="Proteomes" id="UP000031521"/>
    </source>
</evidence>
<reference evidence="1 2" key="1">
    <citation type="journal article" date="2014" name="Int. J. Syst. Evol. Microbiol.">
        <title>Celeribacter indicus sp. nov., a polycyclic aromatic hydrocarbon-degrading bacterium from deep-sea sediment and reclassification of Huaishuia halophila as Celeribacter halophilus comb. nov.</title>
        <authorList>
            <person name="Lai Q."/>
            <person name="Cao J."/>
            <person name="Yuan J."/>
            <person name="Li F."/>
            <person name="Shao Z."/>
        </authorList>
    </citation>
    <scope>NUCLEOTIDE SEQUENCE [LARGE SCALE GENOMIC DNA]</scope>
    <source>
        <strain evidence="1">P73</strain>
    </source>
</reference>
<protein>
    <recommendedName>
        <fullName evidence="3">Glycosyltransferase</fullName>
    </recommendedName>
</protein>
<evidence type="ECO:0008006" key="3">
    <source>
        <dbReference type="Google" id="ProtNLM"/>
    </source>
</evidence>
<dbReference type="Proteomes" id="UP000031521">
    <property type="component" value="Chromosome"/>
</dbReference>
<dbReference type="EMBL" id="CP004393">
    <property type="protein sequence ID" value="AJE47788.1"/>
    <property type="molecule type" value="Genomic_DNA"/>
</dbReference>
<sequence length="338" mass="38617">MRSAPRTVALFYDGYEAQANDGRFGRLRSDLRGVLRQTSRRIRNLQPYTGFYTAFLNLRRSLEVAGIEVRVNDFAYARANPSMPVGITGFHTVFDKVRLPNPAMFGPGEVPDPLDTPPVVEACHLKIVTQPCEWYCDIWRPVLGDIVKPMFVAIDTEKWADQSHHPKDIDVIVYDKIRWYREAREADLLTPLLAHLEARGLSYVVLRYGFHHLAQFRDALRRARALAFLCEHETQGLAYQEAMASGVPVFAWDDGQLVSPHDREVAPEGLVVSSVPYFDARCGLRFRKPEMTEAFDRFWEQVGRGTYRPRDYVCDCLSLEKGAGRYLELFGTLDDGRP</sequence>
<name>A0A0B5DWJ9_9RHOB</name>
<dbReference type="Gene3D" id="3.40.50.2000">
    <property type="entry name" value="Glycogen Phosphorylase B"/>
    <property type="match status" value="1"/>
</dbReference>
<evidence type="ECO:0000313" key="1">
    <source>
        <dbReference type="EMBL" id="AJE47788.1"/>
    </source>
</evidence>
<dbReference type="OrthoDB" id="7374792at2"/>